<proteinExistence type="predicted"/>
<evidence type="ECO:0000256" key="1">
    <source>
        <dbReference type="SAM" id="MobiDB-lite"/>
    </source>
</evidence>
<dbReference type="AlphaFoldDB" id="A0A9W6TET4"/>
<gene>
    <name evidence="2" type="ORF">Plil01_000220900</name>
</gene>
<name>A0A9W6TET4_9STRA</name>
<comment type="caution">
    <text evidence="2">The sequence shown here is derived from an EMBL/GenBank/DDBJ whole genome shotgun (WGS) entry which is preliminary data.</text>
</comment>
<protein>
    <submittedName>
        <fullName evidence="2">Unnamed protein product</fullName>
    </submittedName>
</protein>
<dbReference type="Proteomes" id="UP001165083">
    <property type="component" value="Unassembled WGS sequence"/>
</dbReference>
<sequence length="87" mass="9578">MPSLHESRVPIQRLAVQMDAGQSLREEEDSRSAGTRETQNARFRCSRGVENGVPHGTIESSVAQQVAALRNVMFRALNAKSQATELL</sequence>
<accession>A0A9W6TET4</accession>
<evidence type="ECO:0000313" key="2">
    <source>
        <dbReference type="EMBL" id="GMF11513.1"/>
    </source>
</evidence>
<evidence type="ECO:0000313" key="3">
    <source>
        <dbReference type="Proteomes" id="UP001165083"/>
    </source>
</evidence>
<organism evidence="2 3">
    <name type="scientific">Phytophthora lilii</name>
    <dbReference type="NCBI Taxonomy" id="2077276"/>
    <lineage>
        <taxon>Eukaryota</taxon>
        <taxon>Sar</taxon>
        <taxon>Stramenopiles</taxon>
        <taxon>Oomycota</taxon>
        <taxon>Peronosporomycetes</taxon>
        <taxon>Peronosporales</taxon>
        <taxon>Peronosporaceae</taxon>
        <taxon>Phytophthora</taxon>
    </lineage>
</organism>
<feature type="compositionally biased region" description="Polar residues" evidence="1">
    <location>
        <begin position="32"/>
        <end position="41"/>
    </location>
</feature>
<keyword evidence="3" id="KW-1185">Reference proteome</keyword>
<dbReference type="EMBL" id="BSXW01000077">
    <property type="protein sequence ID" value="GMF11513.1"/>
    <property type="molecule type" value="Genomic_DNA"/>
</dbReference>
<feature type="region of interest" description="Disordered" evidence="1">
    <location>
        <begin position="1"/>
        <end position="41"/>
    </location>
</feature>
<reference evidence="2" key="1">
    <citation type="submission" date="2023-04" db="EMBL/GenBank/DDBJ databases">
        <title>Phytophthora lilii NBRC 32176.</title>
        <authorList>
            <person name="Ichikawa N."/>
            <person name="Sato H."/>
            <person name="Tonouchi N."/>
        </authorList>
    </citation>
    <scope>NUCLEOTIDE SEQUENCE</scope>
    <source>
        <strain evidence="2">NBRC 32176</strain>
    </source>
</reference>